<accession>A0A7G6X5U1</accession>
<dbReference type="AlphaFoldDB" id="A0A7G6X5U1"/>
<gene>
    <name evidence="3" type="ORF">F1D05_31390</name>
</gene>
<feature type="compositionally biased region" description="Low complexity" evidence="1">
    <location>
        <begin position="34"/>
        <end position="64"/>
    </location>
</feature>
<feature type="chain" id="PRO_5039378458" description="Sensor domain-containing protein" evidence="2">
    <location>
        <begin position="26"/>
        <end position="261"/>
    </location>
</feature>
<organism evidence="3 4">
    <name type="scientific">Kribbella qitaiheensis</name>
    <dbReference type="NCBI Taxonomy" id="1544730"/>
    <lineage>
        <taxon>Bacteria</taxon>
        <taxon>Bacillati</taxon>
        <taxon>Actinomycetota</taxon>
        <taxon>Actinomycetes</taxon>
        <taxon>Propionibacteriales</taxon>
        <taxon>Kribbellaceae</taxon>
        <taxon>Kribbella</taxon>
    </lineage>
</organism>
<evidence type="ECO:0000313" key="4">
    <source>
        <dbReference type="Proteomes" id="UP000515563"/>
    </source>
</evidence>
<dbReference type="Proteomes" id="UP000515563">
    <property type="component" value="Chromosome"/>
</dbReference>
<dbReference type="EMBL" id="CP043661">
    <property type="protein sequence ID" value="QNE21606.1"/>
    <property type="molecule type" value="Genomic_DNA"/>
</dbReference>
<evidence type="ECO:0000256" key="2">
    <source>
        <dbReference type="SAM" id="SignalP"/>
    </source>
</evidence>
<dbReference type="KEGG" id="kqi:F1D05_31390"/>
<protein>
    <recommendedName>
        <fullName evidence="5">Sensor domain-containing protein</fullName>
    </recommendedName>
</protein>
<name>A0A7G6X5U1_9ACTN</name>
<keyword evidence="4" id="KW-1185">Reference proteome</keyword>
<evidence type="ECO:0000256" key="1">
    <source>
        <dbReference type="SAM" id="MobiDB-lite"/>
    </source>
</evidence>
<feature type="compositionally biased region" description="Acidic residues" evidence="1">
    <location>
        <begin position="91"/>
        <end position="100"/>
    </location>
</feature>
<reference evidence="4" key="1">
    <citation type="submission" date="2019-09" db="EMBL/GenBank/DDBJ databases">
        <title>Antimicrobial potential of Antarctic Bacteria.</title>
        <authorList>
            <person name="Benaud N."/>
            <person name="Edwards R.J."/>
            <person name="Ferrari B.C."/>
        </authorList>
    </citation>
    <scope>NUCLEOTIDE SEQUENCE [LARGE SCALE GENOMIC DNA]</scope>
    <source>
        <strain evidence="4">SPB151</strain>
    </source>
</reference>
<reference evidence="3 4" key="2">
    <citation type="journal article" date="2020" name="Microbiol. Resour. Announc.">
        <title>Antarctic desert soil bacteria exhibit high novel natural product potential, evaluated through long-read genome sequencing and comparative genomics.</title>
        <authorList>
            <person name="Benaud N."/>
            <person name="Edwards R.J."/>
            <person name="Amos T.G."/>
            <person name="D'Agostino P.M."/>
            <person name="Gutierrez-Chavez C."/>
            <person name="Montgomery K."/>
            <person name="Nicetic I."/>
            <person name="Ferrari B.C."/>
        </authorList>
    </citation>
    <scope>NUCLEOTIDE SEQUENCE [LARGE SCALE GENOMIC DNA]</scope>
    <source>
        <strain evidence="3 4">SPB151</strain>
    </source>
</reference>
<feature type="signal peptide" evidence="2">
    <location>
        <begin position="1"/>
        <end position="25"/>
    </location>
</feature>
<keyword evidence="2" id="KW-0732">Signal</keyword>
<evidence type="ECO:0008006" key="5">
    <source>
        <dbReference type="Google" id="ProtNLM"/>
    </source>
</evidence>
<sequence>MPALEGTMSKIASFSLAALVALSLAACGDDKKTGTPAPSTTPSASSSGTPSAPSTPTADPSTGSESVQRTKAELTKALLALPDLPSGFSLETDDPGDEAENPLSSKDPKCKSLVKFLNADQAPGSKVSVTRSFSGGQEGPYIDFGVDAMGDSQKVLALQSSYRAAVRSCKKITMKFDGQGSSAMDVREVSAPQFGDDPFAFRLTSISGPQEGLEVVFATAGVNDVVVSVSIVAGQPGELDSATEAAVGKAKKVLGGKKSGT</sequence>
<proteinExistence type="predicted"/>
<feature type="region of interest" description="Disordered" evidence="1">
    <location>
        <begin position="28"/>
        <end position="108"/>
    </location>
</feature>
<evidence type="ECO:0000313" key="3">
    <source>
        <dbReference type="EMBL" id="QNE21606.1"/>
    </source>
</evidence>